<dbReference type="EC" id="2.4.1.-" evidence="14"/>
<feature type="domain" description="Ricin B lectin" evidence="16">
    <location>
        <begin position="502"/>
        <end position="622"/>
    </location>
</feature>
<dbReference type="Pfam" id="PF00535">
    <property type="entry name" value="Glycos_transf_2"/>
    <property type="match status" value="1"/>
</dbReference>
<evidence type="ECO:0000256" key="7">
    <source>
        <dbReference type="ARBA" id="ARBA00022968"/>
    </source>
</evidence>
<keyword evidence="18" id="KW-1185">Reference proteome</keyword>
<protein>
    <recommendedName>
        <fullName evidence="14">Polypeptide N-acetylgalactosaminyltransferase</fullName>
        <ecNumber evidence="14">2.4.1.-</ecNumber>
    </recommendedName>
    <alternativeName>
        <fullName evidence="14">Protein-UDP acetylgalactosaminyltransferase</fullName>
    </alternativeName>
</protein>
<dbReference type="Pfam" id="PF00652">
    <property type="entry name" value="Ricin_B_lectin"/>
    <property type="match status" value="1"/>
</dbReference>
<evidence type="ECO:0000256" key="11">
    <source>
        <dbReference type="ARBA" id="ARBA00023157"/>
    </source>
</evidence>
<evidence type="ECO:0000256" key="1">
    <source>
        <dbReference type="ARBA" id="ARBA00001936"/>
    </source>
</evidence>
<feature type="transmembrane region" description="Helical" evidence="14">
    <location>
        <begin position="7"/>
        <end position="26"/>
    </location>
</feature>
<dbReference type="InterPro" id="IPR001173">
    <property type="entry name" value="Glyco_trans_2-like"/>
</dbReference>
<evidence type="ECO:0000256" key="8">
    <source>
        <dbReference type="ARBA" id="ARBA00022989"/>
    </source>
</evidence>
<dbReference type="CDD" id="cd02510">
    <property type="entry name" value="pp-GalNAc-T"/>
    <property type="match status" value="1"/>
</dbReference>
<comment type="cofactor">
    <cofactor evidence="1 14">
        <name>Mn(2+)</name>
        <dbReference type="ChEBI" id="CHEBI:29035"/>
    </cofactor>
</comment>
<keyword evidence="14" id="KW-0808">Transferase</keyword>
<evidence type="ECO:0000256" key="13">
    <source>
        <dbReference type="ARBA" id="ARBA00023211"/>
    </source>
</evidence>
<keyword evidence="7" id="KW-0735">Signal-anchor</keyword>
<dbReference type="Gene3D" id="3.90.550.10">
    <property type="entry name" value="Spore Coat Polysaccharide Biosynthesis Protein SpsA, Chain A"/>
    <property type="match status" value="1"/>
</dbReference>
<evidence type="ECO:0000256" key="3">
    <source>
        <dbReference type="ARBA" id="ARBA00004922"/>
    </source>
</evidence>
<dbReference type="Gene3D" id="2.80.10.50">
    <property type="match status" value="1"/>
</dbReference>
<name>A0ABR1D0V9_NECAM</name>
<sequence>MLGRRKVAPFCAVLGAWALVTLYFFGKSGPLPTSHSLLKEDEPIVRDLPHEPPVKLQDINNDDEYKKDHKVADEEPKEDGKVVEDLKEEMKAEEVENEDQQRDNVMPAVIVPIEEREPEVDLEKLAIVSSPEEEEQKKLLFEKYQFNGLLSDRIGYRRKIPDSRNAQCPHTFMSSLPKTSIIVCYFNESPSVLIRMVNSIVDRTPLELIQEILLIDDSSEWPEASLQAADYQKNHPQWNMVKFLRTPSNQGLIRAKVFGARKARGEVLVFLDSHCEVNQEWLQPLLERIKEKPERVVCPIIDIIDLDTMKYVESPVCKGGLNWGLTFKWDYPPHTYFAVDKKNFIRPLKSATMAGGLFAVDRSYFFKIGTYDEGMDVWGAENVEISFRIWMCGGELEIIPCSRVGHIFRRKRPYGLASDSMGKNSVRAARVWLDEYISEFFKVRPYLATKTDYGDISDRIQLRKNLQCKSFKWYLENVYPELLPNNIPQKFDIIEKPLEFGKKYQIRLANSTHCLTAESSMGRISRGARVEMRVCHGERNQQWRWNENNEFRPMGSSRLCLDSLKGVSLLKCHNQGAHQDWKLTKEGKLYNQAIGKCIKAVGETMALAALQFCSLASNFVIEEVAVV</sequence>
<keyword evidence="11 14" id="KW-1015">Disulfide bond</keyword>
<dbReference type="SUPFAM" id="SSF53448">
    <property type="entry name" value="Nucleotide-diphospho-sugar transferases"/>
    <property type="match status" value="1"/>
</dbReference>
<dbReference type="Proteomes" id="UP001303046">
    <property type="component" value="Unassembled WGS sequence"/>
</dbReference>
<comment type="subcellular location">
    <subcellularLocation>
        <location evidence="2 14">Golgi apparatus membrane</location>
        <topology evidence="2 14">Single-pass type II membrane protein</topology>
    </subcellularLocation>
</comment>
<keyword evidence="12" id="KW-0325">Glycoprotein</keyword>
<evidence type="ECO:0000256" key="6">
    <source>
        <dbReference type="ARBA" id="ARBA00022734"/>
    </source>
</evidence>
<comment type="similarity">
    <text evidence="4 14">Belongs to the glycosyltransferase 2 family. GalNAc-T subfamily.</text>
</comment>
<evidence type="ECO:0000256" key="12">
    <source>
        <dbReference type="ARBA" id="ARBA00023180"/>
    </source>
</evidence>
<comment type="caution">
    <text evidence="17">The sequence shown here is derived from an EMBL/GenBank/DDBJ whole genome shotgun (WGS) entry which is preliminary data.</text>
</comment>
<dbReference type="PROSITE" id="PS50231">
    <property type="entry name" value="RICIN_B_LECTIN"/>
    <property type="match status" value="1"/>
</dbReference>
<dbReference type="InterPro" id="IPR000772">
    <property type="entry name" value="Ricin_B_lectin"/>
</dbReference>
<feature type="compositionally biased region" description="Basic and acidic residues" evidence="15">
    <location>
        <begin position="43"/>
        <end position="53"/>
    </location>
</feature>
<dbReference type="PANTHER" id="PTHR11675:SF63">
    <property type="entry name" value="POLYPEPTIDE N-ACETYLGALACTOSAMINYLTRANSFERASE"/>
    <property type="match status" value="1"/>
</dbReference>
<evidence type="ECO:0000256" key="4">
    <source>
        <dbReference type="ARBA" id="ARBA00005680"/>
    </source>
</evidence>
<keyword evidence="6 14" id="KW-0430">Lectin</keyword>
<evidence type="ECO:0000256" key="15">
    <source>
        <dbReference type="SAM" id="MobiDB-lite"/>
    </source>
</evidence>
<keyword evidence="9 14" id="KW-0333">Golgi apparatus</keyword>
<accession>A0ABR1D0V9</accession>
<keyword evidence="13 14" id="KW-0464">Manganese</keyword>
<dbReference type="EMBL" id="JAVFWL010000003">
    <property type="protein sequence ID" value="KAK6743763.1"/>
    <property type="molecule type" value="Genomic_DNA"/>
</dbReference>
<dbReference type="PANTHER" id="PTHR11675">
    <property type="entry name" value="N-ACETYLGALACTOSAMINYLTRANSFERASE"/>
    <property type="match status" value="1"/>
</dbReference>
<keyword evidence="8 14" id="KW-1133">Transmembrane helix</keyword>
<keyword evidence="10 14" id="KW-0472">Membrane</keyword>
<organism evidence="17 18">
    <name type="scientific">Necator americanus</name>
    <name type="common">Human hookworm</name>
    <dbReference type="NCBI Taxonomy" id="51031"/>
    <lineage>
        <taxon>Eukaryota</taxon>
        <taxon>Metazoa</taxon>
        <taxon>Ecdysozoa</taxon>
        <taxon>Nematoda</taxon>
        <taxon>Chromadorea</taxon>
        <taxon>Rhabditida</taxon>
        <taxon>Rhabditina</taxon>
        <taxon>Rhabditomorpha</taxon>
        <taxon>Strongyloidea</taxon>
        <taxon>Ancylostomatidae</taxon>
        <taxon>Bunostominae</taxon>
        <taxon>Necator</taxon>
    </lineage>
</organism>
<feature type="region of interest" description="Disordered" evidence="15">
    <location>
        <begin position="43"/>
        <end position="82"/>
    </location>
</feature>
<evidence type="ECO:0000313" key="18">
    <source>
        <dbReference type="Proteomes" id="UP001303046"/>
    </source>
</evidence>
<dbReference type="SMART" id="SM00458">
    <property type="entry name" value="RICIN"/>
    <property type="match status" value="1"/>
</dbReference>
<evidence type="ECO:0000256" key="2">
    <source>
        <dbReference type="ARBA" id="ARBA00004323"/>
    </source>
</evidence>
<gene>
    <name evidence="17" type="primary">Necator_chrIII.g11591</name>
    <name evidence="17" type="ORF">RB195_010826</name>
</gene>
<dbReference type="InterPro" id="IPR029044">
    <property type="entry name" value="Nucleotide-diphossugar_trans"/>
</dbReference>
<dbReference type="InterPro" id="IPR045885">
    <property type="entry name" value="GalNAc-T"/>
</dbReference>
<comment type="pathway">
    <text evidence="3 14">Protein modification; protein glycosylation.</text>
</comment>
<evidence type="ECO:0000256" key="5">
    <source>
        <dbReference type="ARBA" id="ARBA00022692"/>
    </source>
</evidence>
<dbReference type="SUPFAM" id="SSF50370">
    <property type="entry name" value="Ricin B-like lectins"/>
    <property type="match status" value="1"/>
</dbReference>
<evidence type="ECO:0000256" key="9">
    <source>
        <dbReference type="ARBA" id="ARBA00023034"/>
    </source>
</evidence>
<evidence type="ECO:0000256" key="14">
    <source>
        <dbReference type="RuleBase" id="RU361242"/>
    </source>
</evidence>
<feature type="compositionally biased region" description="Basic and acidic residues" evidence="15">
    <location>
        <begin position="63"/>
        <end position="82"/>
    </location>
</feature>
<reference evidence="17 18" key="1">
    <citation type="submission" date="2023-08" db="EMBL/GenBank/DDBJ databases">
        <title>A Necator americanus chromosomal reference genome.</title>
        <authorList>
            <person name="Ilik V."/>
            <person name="Petrzelkova K.J."/>
            <person name="Pardy F."/>
            <person name="Fuh T."/>
            <person name="Niatou-Singa F.S."/>
            <person name="Gouil Q."/>
            <person name="Baker L."/>
            <person name="Ritchie M.E."/>
            <person name="Jex A.R."/>
            <person name="Gazzola D."/>
            <person name="Li H."/>
            <person name="Toshio Fujiwara R."/>
            <person name="Zhan B."/>
            <person name="Aroian R.V."/>
            <person name="Pafco B."/>
            <person name="Schwarz E.M."/>
        </authorList>
    </citation>
    <scope>NUCLEOTIDE SEQUENCE [LARGE SCALE GENOMIC DNA]</scope>
    <source>
        <strain evidence="17 18">Aroian</strain>
        <tissue evidence="17">Whole animal</tissue>
    </source>
</reference>
<dbReference type="InterPro" id="IPR035992">
    <property type="entry name" value="Ricin_B-like_lectins"/>
</dbReference>
<keyword evidence="5 14" id="KW-0812">Transmembrane</keyword>
<evidence type="ECO:0000256" key="10">
    <source>
        <dbReference type="ARBA" id="ARBA00023136"/>
    </source>
</evidence>
<evidence type="ECO:0000259" key="16">
    <source>
        <dbReference type="SMART" id="SM00458"/>
    </source>
</evidence>
<keyword evidence="14" id="KW-0328">Glycosyltransferase</keyword>
<proteinExistence type="inferred from homology"/>
<evidence type="ECO:0000313" key="17">
    <source>
        <dbReference type="EMBL" id="KAK6743763.1"/>
    </source>
</evidence>